<organism evidence="1 2">
    <name type="scientific">Natrialba aegyptia DSM 13077</name>
    <dbReference type="NCBI Taxonomy" id="1227491"/>
    <lineage>
        <taxon>Archaea</taxon>
        <taxon>Methanobacteriati</taxon>
        <taxon>Methanobacteriota</taxon>
        <taxon>Stenosarchaea group</taxon>
        <taxon>Halobacteria</taxon>
        <taxon>Halobacteriales</taxon>
        <taxon>Natrialbaceae</taxon>
        <taxon>Natrialba</taxon>
    </lineage>
</organism>
<name>M0AM77_9EURY</name>
<proteinExistence type="predicted"/>
<reference evidence="1 2" key="1">
    <citation type="journal article" date="2014" name="PLoS Genet.">
        <title>Phylogenetically driven sequencing of extremely halophilic archaea reveals strategies for static and dynamic osmo-response.</title>
        <authorList>
            <person name="Becker E.A."/>
            <person name="Seitzer P.M."/>
            <person name="Tritt A."/>
            <person name="Larsen D."/>
            <person name="Krusor M."/>
            <person name="Yao A.I."/>
            <person name="Wu D."/>
            <person name="Madern D."/>
            <person name="Eisen J.A."/>
            <person name="Darling A.E."/>
            <person name="Facciotti M.T."/>
        </authorList>
    </citation>
    <scope>NUCLEOTIDE SEQUENCE [LARGE SCALE GENOMIC DNA]</scope>
    <source>
        <strain evidence="1 2">DSM 13077</strain>
    </source>
</reference>
<comment type="caution">
    <text evidence="1">The sequence shown here is derived from an EMBL/GenBank/DDBJ whole genome shotgun (WGS) entry which is preliminary data.</text>
</comment>
<dbReference type="Proteomes" id="UP000011591">
    <property type="component" value="Unassembled WGS sequence"/>
</dbReference>
<evidence type="ECO:0000313" key="2">
    <source>
        <dbReference type="Proteomes" id="UP000011591"/>
    </source>
</evidence>
<evidence type="ECO:0000313" key="1">
    <source>
        <dbReference type="EMBL" id="ELY99649.1"/>
    </source>
</evidence>
<dbReference type="Pfam" id="PF24336">
    <property type="entry name" value="DUF7504"/>
    <property type="match status" value="1"/>
</dbReference>
<accession>M0AM77</accession>
<keyword evidence="2" id="KW-1185">Reference proteome</keyword>
<dbReference type="EMBL" id="AOIP01000056">
    <property type="protein sequence ID" value="ELY99649.1"/>
    <property type="molecule type" value="Genomic_DNA"/>
</dbReference>
<dbReference type="PATRIC" id="fig|1227491.4.peg.4082"/>
<protein>
    <submittedName>
        <fullName evidence="1">Uncharacterized protein</fullName>
    </submittedName>
</protein>
<dbReference type="InterPro" id="IPR055927">
    <property type="entry name" value="DUF7504"/>
</dbReference>
<dbReference type="AlphaFoldDB" id="M0AM77"/>
<sequence length="103" mass="12284">MIQEQQLEPTELRFCFDSLRPLLEEHGVKRTRSILEPICEQVTSASGIGHYIFPVEYESEHVQALKPLFEATIEIRINEVEPMQRWHLHRSDYTTEWFTLRID</sequence>
<gene>
    <name evidence="1" type="ORF">C480_20314</name>
</gene>